<dbReference type="PROSITE" id="PS50021">
    <property type="entry name" value="CH"/>
    <property type="match status" value="1"/>
</dbReference>
<feature type="domain" description="BMERB" evidence="4">
    <location>
        <begin position="850"/>
        <end position="992"/>
    </location>
</feature>
<dbReference type="PROSITE" id="PS51848">
    <property type="entry name" value="BMERB"/>
    <property type="match status" value="1"/>
</dbReference>
<dbReference type="InterPro" id="IPR050540">
    <property type="entry name" value="F-actin_Monoox_Mical"/>
</dbReference>
<reference evidence="5" key="1">
    <citation type="submission" date="2023-03" db="EMBL/GenBank/DDBJ databases">
        <authorList>
            <person name="Steffen K."/>
            <person name="Cardenas P."/>
        </authorList>
    </citation>
    <scope>NUCLEOTIDE SEQUENCE</scope>
</reference>
<feature type="compositionally biased region" description="Polar residues" evidence="2">
    <location>
        <begin position="283"/>
        <end position="292"/>
    </location>
</feature>
<feature type="compositionally biased region" description="Basic and acidic residues" evidence="2">
    <location>
        <begin position="561"/>
        <end position="574"/>
    </location>
</feature>
<feature type="compositionally biased region" description="Low complexity" evidence="2">
    <location>
        <begin position="443"/>
        <end position="461"/>
    </location>
</feature>
<dbReference type="SUPFAM" id="SSF47576">
    <property type="entry name" value="Calponin-homology domain, CH-domain"/>
    <property type="match status" value="1"/>
</dbReference>
<dbReference type="Pfam" id="PF00307">
    <property type="entry name" value="CH"/>
    <property type="match status" value="1"/>
</dbReference>
<dbReference type="PANTHER" id="PTHR23167:SF46">
    <property type="entry name" value="EPS15 HOMOLOGY DOMAIN CONTAINING PROTEIN-BINDING PROTEIN 1, ISOFORM F"/>
    <property type="match status" value="1"/>
</dbReference>
<protein>
    <submittedName>
        <fullName evidence="5">EH domain-binding protein 1</fullName>
    </submittedName>
</protein>
<accession>A0AA35QX72</accession>
<feature type="compositionally biased region" description="Basic and acidic residues" evidence="2">
    <location>
        <begin position="524"/>
        <end position="544"/>
    </location>
</feature>
<feature type="coiled-coil region" evidence="1">
    <location>
        <begin position="870"/>
        <end position="897"/>
    </location>
</feature>
<dbReference type="InterPro" id="IPR001715">
    <property type="entry name" value="CH_dom"/>
</dbReference>
<feature type="compositionally biased region" description="Basic and acidic residues" evidence="2">
    <location>
        <begin position="696"/>
        <end position="709"/>
    </location>
</feature>
<sequence>MPYDHDIQLQLKPVSRKIKRVILDITLCSVLLKEGKATDDDMLSIASMMSVSNLSMIGNLEDEDDDNFAWHGGRSITPPLMLESILSPEELLKWTQGVTTGYRGVKVTNMTTSWRTGMGFLAIFHYYRPDLIDIEAVSPNAIKENNKLAFELAHVLGISCPLTPSAMISATVPDKLLVSSLRFNMHQYFTRALPSAIAKDSTENGSASGSPNSEDKPSSPFDISKIHKVFDDPNIYSNLSPVTSPSHSVEVSKYSRHSSRRNSEEQEGGGRTIRVSGDHGVKTHSSGSSLVLGNTGDGSGADPTTQSNLGQVGDNPGQGGGNTGQGGGNAGQGGGNPGQGGGNVGQGGNNLGQGRTNAGQGFGVGVNEAGIALDQLVIASANPSRTGVPSISVSERSNDSSGDRNDGGGREGERREGEKREARKSTEEDRLLEFEGDSESEPRTSSSVSLDQSQSQTSLTTPAQPLDSLTGKDGSQSAVYVTQVTAGVGEREGGKGVEELEAGSAGKEEGKRKMEGQRGQLEGVGREEMGTVDETARTRSDSGSKPHRRLPALPTGSPEVTTKDEERRQMAKELLRKHRISPASADFSSSSSSPSPGKKKNPDSKQEKYREQVRMMLSEIQSSPSSSSRLPDPSADEENELAADRSSTSLPEIAEKEEEEHQKPQIPQNTSEEGGKEDTREVSPSLEPNEIVSYEDEPRAHRPDNDSFKRRVGVVNRPQVVVVGGGADSAHITGAAKPHSSKDTLGGGDKGSGQPDEAPPSEPRTRQKKPPVKELQIKPVVSKPSAAAQKLLESKRQQKRAGEGGAGVDTDGNRVESGGQVEGRKEEEEGETRNGDSEEKDTSGGSKLESPSPWDEHSEGLEKDILLTRNEYVRCELSRLRQQLLNMERRAVEIESDVRQAMSTGNKEDEETMMQEWFTLLNGKNELIKRQIELNLVEREEDLEKKQFFINRELRPLMAIPDEQKTPQQKVRVDTLVQDLLGIVDERDKVERKKMSIASKSTHRERDGFASDDSGLPPNQQRNASLDRTGSKDCVIS</sequence>
<feature type="region of interest" description="Disordered" evidence="2">
    <location>
        <begin position="992"/>
        <end position="1037"/>
    </location>
</feature>
<dbReference type="InterPro" id="IPR036872">
    <property type="entry name" value="CH_dom_sf"/>
</dbReference>
<feature type="compositionally biased region" description="Polar residues" evidence="2">
    <location>
        <begin position="237"/>
        <end position="249"/>
    </location>
</feature>
<feature type="compositionally biased region" description="Polar residues" evidence="2">
    <location>
        <begin position="1017"/>
        <end position="1028"/>
    </location>
</feature>
<feature type="compositionally biased region" description="Polar residues" evidence="2">
    <location>
        <begin position="473"/>
        <end position="485"/>
    </location>
</feature>
<feature type="domain" description="Calponin-homology (CH)" evidence="3">
    <location>
        <begin position="85"/>
        <end position="187"/>
    </location>
</feature>
<gene>
    <name evidence="5" type="ORF">GBAR_LOCUS1429</name>
</gene>
<evidence type="ECO:0000256" key="1">
    <source>
        <dbReference type="SAM" id="Coils"/>
    </source>
</evidence>
<feature type="compositionally biased region" description="Basic and acidic residues" evidence="2">
    <location>
        <begin position="792"/>
        <end position="802"/>
    </location>
</feature>
<feature type="compositionally biased region" description="Gly residues" evidence="2">
    <location>
        <begin position="316"/>
        <end position="351"/>
    </location>
</feature>
<evidence type="ECO:0000313" key="6">
    <source>
        <dbReference type="Proteomes" id="UP001174909"/>
    </source>
</evidence>
<feature type="compositionally biased region" description="Basic and acidic residues" evidence="2">
    <location>
        <begin position="489"/>
        <end position="498"/>
    </location>
</feature>
<keyword evidence="6" id="KW-1185">Reference proteome</keyword>
<feature type="compositionally biased region" description="Low complexity" evidence="2">
    <location>
        <begin position="713"/>
        <end position="722"/>
    </location>
</feature>
<dbReference type="EMBL" id="CASHTH010000211">
    <property type="protein sequence ID" value="CAI7994347.1"/>
    <property type="molecule type" value="Genomic_DNA"/>
</dbReference>
<dbReference type="Proteomes" id="UP001174909">
    <property type="component" value="Unassembled WGS sequence"/>
</dbReference>
<dbReference type="AlphaFoldDB" id="A0AA35QX72"/>
<evidence type="ECO:0000259" key="4">
    <source>
        <dbReference type="PROSITE" id="PS51848"/>
    </source>
</evidence>
<feature type="region of interest" description="Disordered" evidence="2">
    <location>
        <begin position="200"/>
        <end position="224"/>
    </location>
</feature>
<feature type="region of interest" description="Disordered" evidence="2">
    <location>
        <begin position="237"/>
        <end position="364"/>
    </location>
</feature>
<feature type="compositionally biased region" description="Polar residues" evidence="2">
    <location>
        <begin position="381"/>
        <end position="393"/>
    </location>
</feature>
<keyword evidence="1" id="KW-0175">Coiled coil</keyword>
<dbReference type="SMART" id="SM01203">
    <property type="entry name" value="DUF3585"/>
    <property type="match status" value="1"/>
</dbReference>
<feature type="compositionally biased region" description="Basic and acidic residues" evidence="2">
    <location>
        <begin position="822"/>
        <end position="842"/>
    </location>
</feature>
<evidence type="ECO:0000256" key="2">
    <source>
        <dbReference type="SAM" id="MobiDB-lite"/>
    </source>
</evidence>
<evidence type="ECO:0000259" key="3">
    <source>
        <dbReference type="PROSITE" id="PS50021"/>
    </source>
</evidence>
<organism evidence="5 6">
    <name type="scientific">Geodia barretti</name>
    <name type="common">Barrett's horny sponge</name>
    <dbReference type="NCBI Taxonomy" id="519541"/>
    <lineage>
        <taxon>Eukaryota</taxon>
        <taxon>Metazoa</taxon>
        <taxon>Porifera</taxon>
        <taxon>Demospongiae</taxon>
        <taxon>Heteroscleromorpha</taxon>
        <taxon>Tetractinellida</taxon>
        <taxon>Astrophorina</taxon>
        <taxon>Geodiidae</taxon>
        <taxon>Geodia</taxon>
    </lineage>
</organism>
<feature type="compositionally biased region" description="Polar residues" evidence="2">
    <location>
        <begin position="203"/>
        <end position="212"/>
    </location>
</feature>
<dbReference type="PANTHER" id="PTHR23167">
    <property type="entry name" value="CALPONIN HOMOLOGY DOMAIN-CONTAINING PROTEIN DDB_G0272472-RELATED"/>
    <property type="match status" value="1"/>
</dbReference>
<evidence type="ECO:0000313" key="5">
    <source>
        <dbReference type="EMBL" id="CAI7994347.1"/>
    </source>
</evidence>
<feature type="compositionally biased region" description="Basic and acidic residues" evidence="2">
    <location>
        <begin position="506"/>
        <end position="516"/>
    </location>
</feature>
<dbReference type="Pfam" id="PF12130">
    <property type="entry name" value="bMERB_dom"/>
    <property type="match status" value="1"/>
</dbReference>
<feature type="compositionally biased region" description="Basic and acidic residues" evidence="2">
    <location>
        <begin position="600"/>
        <end position="613"/>
    </location>
</feature>
<dbReference type="SMART" id="SM00033">
    <property type="entry name" value="CH"/>
    <property type="match status" value="1"/>
</dbReference>
<feature type="compositionally biased region" description="Low complexity" evidence="2">
    <location>
        <begin position="581"/>
        <end position="596"/>
    </location>
</feature>
<feature type="region of interest" description="Disordered" evidence="2">
    <location>
        <begin position="381"/>
        <end position="860"/>
    </location>
</feature>
<feature type="compositionally biased region" description="Low complexity" evidence="2">
    <location>
        <begin position="622"/>
        <end position="633"/>
    </location>
</feature>
<dbReference type="InterPro" id="IPR022735">
    <property type="entry name" value="bMERB_dom"/>
</dbReference>
<name>A0AA35QX72_GEOBA</name>
<feature type="compositionally biased region" description="Basic and acidic residues" evidence="2">
    <location>
        <begin position="396"/>
        <end position="433"/>
    </location>
</feature>
<proteinExistence type="predicted"/>
<comment type="caution">
    <text evidence="5">The sequence shown here is derived from an EMBL/GenBank/DDBJ whole genome shotgun (WGS) entry which is preliminary data.</text>
</comment>
<dbReference type="Gene3D" id="1.10.418.10">
    <property type="entry name" value="Calponin-like domain"/>
    <property type="match status" value="1"/>
</dbReference>